<dbReference type="EMBL" id="QXGB01001575">
    <property type="protein sequence ID" value="KAE9188621.1"/>
    <property type="molecule type" value="Genomic_DNA"/>
</dbReference>
<evidence type="ECO:0000256" key="1">
    <source>
        <dbReference type="SAM" id="MobiDB-lite"/>
    </source>
</evidence>
<name>A0A6A3WVJ1_9STRA</name>
<protein>
    <submittedName>
        <fullName evidence="2">Uncharacterized protein</fullName>
    </submittedName>
</protein>
<reference evidence="2 3" key="1">
    <citation type="submission" date="2018-08" db="EMBL/GenBank/DDBJ databases">
        <title>Genomic investigation of the strawberry pathogen Phytophthora fragariae indicates pathogenicity is determined by transcriptional variation in three key races.</title>
        <authorList>
            <person name="Adams T.M."/>
            <person name="Armitage A.D."/>
            <person name="Sobczyk M.K."/>
            <person name="Bates H.J."/>
            <person name="Dunwell J.M."/>
            <person name="Nellist C.F."/>
            <person name="Harrison R.J."/>
        </authorList>
    </citation>
    <scope>NUCLEOTIDE SEQUENCE [LARGE SCALE GENOMIC DNA]</scope>
    <source>
        <strain evidence="2 3">NOV-27</strain>
    </source>
</reference>
<gene>
    <name evidence="2" type="ORF">PF005_g19979</name>
</gene>
<keyword evidence="3" id="KW-1185">Reference proteome</keyword>
<evidence type="ECO:0000313" key="2">
    <source>
        <dbReference type="EMBL" id="KAE9188621.1"/>
    </source>
</evidence>
<dbReference type="Proteomes" id="UP000433483">
    <property type="component" value="Unassembled WGS sequence"/>
</dbReference>
<feature type="non-terminal residue" evidence="2">
    <location>
        <position position="130"/>
    </location>
</feature>
<evidence type="ECO:0000313" key="3">
    <source>
        <dbReference type="Proteomes" id="UP000433483"/>
    </source>
</evidence>
<organism evidence="2 3">
    <name type="scientific">Phytophthora fragariae</name>
    <dbReference type="NCBI Taxonomy" id="53985"/>
    <lineage>
        <taxon>Eukaryota</taxon>
        <taxon>Sar</taxon>
        <taxon>Stramenopiles</taxon>
        <taxon>Oomycota</taxon>
        <taxon>Peronosporomycetes</taxon>
        <taxon>Peronosporales</taxon>
        <taxon>Peronosporaceae</taxon>
        <taxon>Phytophthora</taxon>
    </lineage>
</organism>
<sequence length="130" mass="14969">MHLVRRFFFLLLRKRFSKLPDDVKSCCLLDPQFAHGKYLQDDEKIAAALFLENEAMRLAGANVVDFDPNTSVDVSSDDEDDFTSELLGLTRKPPTREPESPEELSLRDTVKAELKLYFDKCELLEKTKNQ</sequence>
<feature type="region of interest" description="Disordered" evidence="1">
    <location>
        <begin position="70"/>
        <end position="106"/>
    </location>
</feature>
<proteinExistence type="predicted"/>
<feature type="compositionally biased region" description="Basic and acidic residues" evidence="1">
    <location>
        <begin position="94"/>
        <end position="106"/>
    </location>
</feature>
<dbReference type="OrthoDB" id="128003at2759"/>
<comment type="caution">
    <text evidence="2">The sequence shown here is derived from an EMBL/GenBank/DDBJ whole genome shotgun (WGS) entry which is preliminary data.</text>
</comment>
<dbReference type="AlphaFoldDB" id="A0A6A3WVJ1"/>
<accession>A0A6A3WVJ1</accession>